<gene>
    <name evidence="10" type="ORF">Adu01nite_29570</name>
</gene>
<feature type="transmembrane region" description="Helical" evidence="8">
    <location>
        <begin position="196"/>
        <end position="214"/>
    </location>
</feature>
<dbReference type="RefSeq" id="WP_203727364.1">
    <property type="nucleotide sequence ID" value="NZ_BAAATX010000051.1"/>
</dbReference>
<feature type="transmembrane region" description="Helical" evidence="8">
    <location>
        <begin position="404"/>
        <end position="429"/>
    </location>
</feature>
<evidence type="ECO:0000256" key="6">
    <source>
        <dbReference type="ARBA" id="ARBA00023136"/>
    </source>
</evidence>
<name>A0ABQ3YVI1_9ACTN</name>
<feature type="transmembrane region" description="Helical" evidence="8">
    <location>
        <begin position="166"/>
        <end position="190"/>
    </location>
</feature>
<dbReference type="InterPro" id="IPR011701">
    <property type="entry name" value="MFS"/>
</dbReference>
<evidence type="ECO:0000313" key="10">
    <source>
        <dbReference type="EMBL" id="GIE01607.1"/>
    </source>
</evidence>
<dbReference type="InterPro" id="IPR020846">
    <property type="entry name" value="MFS_dom"/>
</dbReference>
<evidence type="ECO:0000259" key="9">
    <source>
        <dbReference type="PROSITE" id="PS50850"/>
    </source>
</evidence>
<comment type="caution">
    <text evidence="10">The sequence shown here is derived from an EMBL/GenBank/DDBJ whole genome shotgun (WGS) entry which is preliminary data.</text>
</comment>
<dbReference type="EMBL" id="BOML01000023">
    <property type="protein sequence ID" value="GIE01607.1"/>
    <property type="molecule type" value="Genomic_DNA"/>
</dbReference>
<keyword evidence="4 8" id="KW-0812">Transmembrane</keyword>
<dbReference type="InterPro" id="IPR050171">
    <property type="entry name" value="MFS_Transporters"/>
</dbReference>
<feature type="transmembrane region" description="Helical" evidence="8">
    <location>
        <begin position="107"/>
        <end position="125"/>
    </location>
</feature>
<dbReference type="PROSITE" id="PS50850">
    <property type="entry name" value="MFS"/>
    <property type="match status" value="1"/>
</dbReference>
<evidence type="ECO:0000256" key="1">
    <source>
        <dbReference type="ARBA" id="ARBA00004651"/>
    </source>
</evidence>
<proteinExistence type="predicted"/>
<dbReference type="SUPFAM" id="SSF103473">
    <property type="entry name" value="MFS general substrate transporter"/>
    <property type="match status" value="1"/>
</dbReference>
<keyword evidence="11" id="KW-1185">Reference proteome</keyword>
<evidence type="ECO:0000256" key="4">
    <source>
        <dbReference type="ARBA" id="ARBA00022692"/>
    </source>
</evidence>
<feature type="transmembrane region" description="Helical" evidence="8">
    <location>
        <begin position="435"/>
        <end position="454"/>
    </location>
</feature>
<dbReference type="Pfam" id="PF07690">
    <property type="entry name" value="MFS_1"/>
    <property type="match status" value="1"/>
</dbReference>
<keyword evidence="3" id="KW-1003">Cell membrane</keyword>
<feature type="transmembrane region" description="Helical" evidence="8">
    <location>
        <begin position="315"/>
        <end position="337"/>
    </location>
</feature>
<dbReference type="InterPro" id="IPR036259">
    <property type="entry name" value="MFS_trans_sf"/>
</dbReference>
<evidence type="ECO:0000256" key="5">
    <source>
        <dbReference type="ARBA" id="ARBA00022989"/>
    </source>
</evidence>
<evidence type="ECO:0000256" key="2">
    <source>
        <dbReference type="ARBA" id="ARBA00022448"/>
    </source>
</evidence>
<feature type="region of interest" description="Disordered" evidence="7">
    <location>
        <begin position="1"/>
        <end position="32"/>
    </location>
</feature>
<feature type="transmembrane region" description="Helical" evidence="8">
    <location>
        <begin position="369"/>
        <end position="392"/>
    </location>
</feature>
<feature type="domain" description="Major facilitator superfamily (MFS) profile" evidence="9">
    <location>
        <begin position="38"/>
        <end position="458"/>
    </location>
</feature>
<feature type="transmembrane region" description="Helical" evidence="8">
    <location>
        <begin position="280"/>
        <end position="303"/>
    </location>
</feature>
<dbReference type="CDD" id="cd17473">
    <property type="entry name" value="MFS_arabinose_efflux_permease_like"/>
    <property type="match status" value="1"/>
</dbReference>
<accession>A0ABQ3YVI1</accession>
<feature type="transmembrane region" description="Helical" evidence="8">
    <location>
        <begin position="39"/>
        <end position="60"/>
    </location>
</feature>
<feature type="transmembrane region" description="Helical" evidence="8">
    <location>
        <begin position="344"/>
        <end position="363"/>
    </location>
</feature>
<keyword evidence="6 8" id="KW-0472">Membrane</keyword>
<feature type="transmembrane region" description="Helical" evidence="8">
    <location>
        <begin position="75"/>
        <end position="95"/>
    </location>
</feature>
<evidence type="ECO:0000256" key="8">
    <source>
        <dbReference type="SAM" id="Phobius"/>
    </source>
</evidence>
<dbReference type="Gene3D" id="1.20.1250.20">
    <property type="entry name" value="MFS general substrate transporter like domains"/>
    <property type="match status" value="1"/>
</dbReference>
<evidence type="ECO:0000256" key="3">
    <source>
        <dbReference type="ARBA" id="ARBA00022475"/>
    </source>
</evidence>
<keyword evidence="5 8" id="KW-1133">Transmembrane helix</keyword>
<protein>
    <submittedName>
        <fullName evidence="10">MFS transporter</fullName>
    </submittedName>
</protein>
<organism evidence="10 11">
    <name type="scientific">Paractinoplanes durhamensis</name>
    <dbReference type="NCBI Taxonomy" id="113563"/>
    <lineage>
        <taxon>Bacteria</taxon>
        <taxon>Bacillati</taxon>
        <taxon>Actinomycetota</taxon>
        <taxon>Actinomycetes</taxon>
        <taxon>Micromonosporales</taxon>
        <taxon>Micromonosporaceae</taxon>
        <taxon>Paractinoplanes</taxon>
    </lineage>
</organism>
<comment type="subcellular location">
    <subcellularLocation>
        <location evidence="1">Cell membrane</location>
        <topology evidence="1">Multi-pass membrane protein</topology>
    </subcellularLocation>
</comment>
<feature type="transmembrane region" description="Helical" evidence="8">
    <location>
        <begin position="131"/>
        <end position="154"/>
    </location>
</feature>
<dbReference type="PANTHER" id="PTHR23517">
    <property type="entry name" value="RESISTANCE PROTEIN MDTM, PUTATIVE-RELATED-RELATED"/>
    <property type="match status" value="1"/>
</dbReference>
<feature type="compositionally biased region" description="Low complexity" evidence="7">
    <location>
        <begin position="7"/>
        <end position="25"/>
    </location>
</feature>
<reference evidence="10 11" key="1">
    <citation type="submission" date="2021-01" db="EMBL/GenBank/DDBJ databases">
        <title>Whole genome shotgun sequence of Actinoplanes durhamensis NBRC 14914.</title>
        <authorList>
            <person name="Komaki H."/>
            <person name="Tamura T."/>
        </authorList>
    </citation>
    <scope>NUCLEOTIDE SEQUENCE [LARGE SCALE GENOMIC DNA]</scope>
    <source>
        <strain evidence="10 11">NBRC 14914</strain>
    </source>
</reference>
<evidence type="ECO:0000313" key="11">
    <source>
        <dbReference type="Proteomes" id="UP000637628"/>
    </source>
</evidence>
<sequence length="465" mass="46388">MSSQLDSSSAPGSSTPGSSAPGATSVPDSGRREAGPAQLALLLAGSCLAVLGAVLIAPVLPKMEDHFAGMSGADVLVPIVLTIPALVIGLTAPFAGVVIDALDRKRLLIAALVVYAIAGTAPLYLSSIGAIIASRAVVGLCEAAIMTCCTTLIADYWSGPKRSRYLGLQTLAATISATVFLGLGGALGASGWRTPFWVYLVALLLVIPMAKLLWQPTADRAPADPAPTTGSASGAGPLSAASSTTVAGPAIAGGSASAAGRSGASVASGPKLPPLPWRELLVPCLITLFGGVVFYALIVQLSFVLDDLGVTSSAAIGGVSAAMSLATAAGSASFARLSRQRPRTLLPIAFGLAAVGLLVVFAARNVPLVTIGAMITGAGTGLLLPVLLTWATNRLHFEQRGRGTGLWTGFLFVGEFASPLLVAAFGAAAGGLQPALGMLAAVAAILAVVTLLVVPGTSAPLNVTD</sequence>
<dbReference type="Proteomes" id="UP000637628">
    <property type="component" value="Unassembled WGS sequence"/>
</dbReference>
<keyword evidence="2" id="KW-0813">Transport</keyword>
<evidence type="ECO:0000256" key="7">
    <source>
        <dbReference type="SAM" id="MobiDB-lite"/>
    </source>
</evidence>